<organism evidence="2 3">
    <name type="scientific">Lacinutrix venerupis</name>
    <dbReference type="NCBI Taxonomy" id="1486034"/>
    <lineage>
        <taxon>Bacteria</taxon>
        <taxon>Pseudomonadati</taxon>
        <taxon>Bacteroidota</taxon>
        <taxon>Flavobacteriia</taxon>
        <taxon>Flavobacteriales</taxon>
        <taxon>Flavobacteriaceae</taxon>
        <taxon>Lacinutrix</taxon>
    </lineage>
</organism>
<dbReference type="KEGG" id="lvn:BWR22_07600"/>
<keyword evidence="1" id="KW-0472">Membrane</keyword>
<keyword evidence="1" id="KW-1133">Transmembrane helix</keyword>
<dbReference type="AlphaFoldDB" id="A0AAC9LM88"/>
<name>A0AAC9LM88_9FLAO</name>
<feature type="transmembrane region" description="Helical" evidence="1">
    <location>
        <begin position="30"/>
        <end position="47"/>
    </location>
</feature>
<reference evidence="2 3" key="1">
    <citation type="submission" date="2017-01" db="EMBL/GenBank/DDBJ databases">
        <title>Complete genome of Lacinutrix venerupis DOK2-8 isolated from seawater in Dokdo.</title>
        <authorList>
            <person name="Chi W.-J."/>
            <person name="Kim J.H."/>
        </authorList>
    </citation>
    <scope>NUCLEOTIDE SEQUENCE [LARGE SCALE GENOMIC DNA]</scope>
    <source>
        <strain evidence="2 3">DOK2-8</strain>
    </source>
</reference>
<evidence type="ECO:0000256" key="1">
    <source>
        <dbReference type="SAM" id="Phobius"/>
    </source>
</evidence>
<feature type="transmembrane region" description="Helical" evidence="1">
    <location>
        <begin position="7"/>
        <end position="24"/>
    </location>
</feature>
<proteinExistence type="predicted"/>
<dbReference type="RefSeq" id="WP_076733090.1">
    <property type="nucleotide sequence ID" value="NZ_CP019352.1"/>
</dbReference>
<evidence type="ECO:0000313" key="3">
    <source>
        <dbReference type="Proteomes" id="UP000187506"/>
    </source>
</evidence>
<protein>
    <submittedName>
        <fullName evidence="2">Uncharacterized protein</fullName>
    </submittedName>
</protein>
<dbReference type="EMBL" id="CP019352">
    <property type="protein sequence ID" value="APY00183.1"/>
    <property type="molecule type" value="Genomic_DNA"/>
</dbReference>
<keyword evidence="1" id="KW-0812">Transmembrane</keyword>
<gene>
    <name evidence="2" type="ORF">BWR22_07600</name>
</gene>
<accession>A0AAC9LM88</accession>
<dbReference type="Proteomes" id="UP000187506">
    <property type="component" value="Chromosome"/>
</dbReference>
<evidence type="ECO:0000313" key="2">
    <source>
        <dbReference type="EMBL" id="APY00183.1"/>
    </source>
</evidence>
<sequence length="67" mass="7581">MKYKNLISYLLIVIGGSIAIYANANKKQSVFLLIIGIIALMYGLFRLNSSLTSKPPKDDYKINDREE</sequence>
<keyword evidence="3" id="KW-1185">Reference proteome</keyword>